<evidence type="ECO:0000313" key="2">
    <source>
        <dbReference type="Proteomes" id="UP000663850"/>
    </source>
</evidence>
<gene>
    <name evidence="1" type="ORF">RDB_LOCUS51320</name>
</gene>
<comment type="caution">
    <text evidence="1">The sequence shown here is derived from an EMBL/GenBank/DDBJ whole genome shotgun (WGS) entry which is preliminary data.</text>
</comment>
<dbReference type="Proteomes" id="UP000663850">
    <property type="component" value="Unassembled WGS sequence"/>
</dbReference>
<reference evidence="1" key="1">
    <citation type="submission" date="2021-01" db="EMBL/GenBank/DDBJ databases">
        <authorList>
            <person name="Kaushik A."/>
        </authorList>
    </citation>
    <scope>NUCLEOTIDE SEQUENCE</scope>
    <source>
        <strain evidence="1">Type strain: AG8-Rh-89/</strain>
    </source>
</reference>
<proteinExistence type="predicted"/>
<accession>A0A8H3GLR5</accession>
<sequence>DLNVEWYRTNSIGPGYARDPSTHDLRCKLQLSFTWFATNGQLVELHPIMVSEPTVSYNAKCLVGNVQPFIHCMADVAYVKSNEDEWFIARDLAGDDPS</sequence>
<organism evidence="1 2">
    <name type="scientific">Rhizoctonia solani</name>
    <dbReference type="NCBI Taxonomy" id="456999"/>
    <lineage>
        <taxon>Eukaryota</taxon>
        <taxon>Fungi</taxon>
        <taxon>Dikarya</taxon>
        <taxon>Basidiomycota</taxon>
        <taxon>Agaricomycotina</taxon>
        <taxon>Agaricomycetes</taxon>
        <taxon>Cantharellales</taxon>
        <taxon>Ceratobasidiaceae</taxon>
        <taxon>Rhizoctonia</taxon>
    </lineage>
</organism>
<dbReference type="OrthoDB" id="3173085at2759"/>
<protein>
    <submittedName>
        <fullName evidence="1">Uncharacterized protein</fullName>
    </submittedName>
</protein>
<feature type="non-terminal residue" evidence="1">
    <location>
        <position position="1"/>
    </location>
</feature>
<dbReference type="AlphaFoldDB" id="A0A8H3GLR5"/>
<dbReference type="EMBL" id="CAJMWZ010002713">
    <property type="protein sequence ID" value="CAE6460767.1"/>
    <property type="molecule type" value="Genomic_DNA"/>
</dbReference>
<name>A0A8H3GLR5_9AGAM</name>
<evidence type="ECO:0000313" key="1">
    <source>
        <dbReference type="EMBL" id="CAE6460767.1"/>
    </source>
</evidence>